<organism evidence="1 2">
    <name type="scientific">Stegodyphus mimosarum</name>
    <name type="common">African social velvet spider</name>
    <dbReference type="NCBI Taxonomy" id="407821"/>
    <lineage>
        <taxon>Eukaryota</taxon>
        <taxon>Metazoa</taxon>
        <taxon>Ecdysozoa</taxon>
        <taxon>Arthropoda</taxon>
        <taxon>Chelicerata</taxon>
        <taxon>Arachnida</taxon>
        <taxon>Araneae</taxon>
        <taxon>Araneomorphae</taxon>
        <taxon>Entelegynae</taxon>
        <taxon>Eresoidea</taxon>
        <taxon>Eresidae</taxon>
        <taxon>Stegodyphus</taxon>
    </lineage>
</organism>
<dbReference type="Proteomes" id="UP000054359">
    <property type="component" value="Unassembled WGS sequence"/>
</dbReference>
<reference evidence="1 2" key="1">
    <citation type="submission" date="2013-11" db="EMBL/GenBank/DDBJ databases">
        <title>Genome sequencing of Stegodyphus mimosarum.</title>
        <authorList>
            <person name="Bechsgaard J."/>
        </authorList>
    </citation>
    <scope>NUCLEOTIDE SEQUENCE [LARGE SCALE GENOMIC DNA]</scope>
</reference>
<gene>
    <name evidence="1" type="ORF">X975_18693</name>
</gene>
<name>A0A087UFP8_STEMI</name>
<keyword evidence="2" id="KW-1185">Reference proteome</keyword>
<dbReference type="EMBL" id="KK119611">
    <property type="protein sequence ID" value="KFM76187.1"/>
    <property type="molecule type" value="Genomic_DNA"/>
</dbReference>
<sequence length="42" mass="5026">MFLLFINKYNSTFPMILSCISVKLEQLFYKPFHIICMTLYSS</sequence>
<protein>
    <submittedName>
        <fullName evidence="1">Uncharacterized protein</fullName>
    </submittedName>
</protein>
<dbReference type="AlphaFoldDB" id="A0A087UFP8"/>
<accession>A0A087UFP8</accession>
<evidence type="ECO:0000313" key="1">
    <source>
        <dbReference type="EMBL" id="KFM76187.1"/>
    </source>
</evidence>
<evidence type="ECO:0000313" key="2">
    <source>
        <dbReference type="Proteomes" id="UP000054359"/>
    </source>
</evidence>
<feature type="non-terminal residue" evidence="1">
    <location>
        <position position="42"/>
    </location>
</feature>
<proteinExistence type="predicted"/>